<feature type="transmembrane region" description="Helical" evidence="2">
    <location>
        <begin position="144"/>
        <end position="165"/>
    </location>
</feature>
<feature type="transmembrane region" description="Helical" evidence="2">
    <location>
        <begin position="276"/>
        <end position="295"/>
    </location>
</feature>
<dbReference type="PANTHER" id="PTHR37305">
    <property type="entry name" value="INTEGRAL MEMBRANE PROTEIN-RELATED"/>
    <property type="match status" value="1"/>
</dbReference>
<dbReference type="Proteomes" id="UP000185963">
    <property type="component" value="Unassembled WGS sequence"/>
</dbReference>
<dbReference type="PANTHER" id="PTHR37305:SF1">
    <property type="entry name" value="MEMBRANE PROTEIN"/>
    <property type="match status" value="1"/>
</dbReference>
<dbReference type="AlphaFoldDB" id="A0A1Q8WNH7"/>
<feature type="region of interest" description="Disordered" evidence="1">
    <location>
        <begin position="1"/>
        <end position="39"/>
    </location>
</feature>
<dbReference type="RefSeq" id="WP_075390636.1">
    <property type="nucleotide sequence ID" value="NZ_MSKS01000025.1"/>
</dbReference>
<evidence type="ECO:0000256" key="2">
    <source>
        <dbReference type="SAM" id="Phobius"/>
    </source>
</evidence>
<feature type="transmembrane region" description="Helical" evidence="2">
    <location>
        <begin position="63"/>
        <end position="83"/>
    </location>
</feature>
<gene>
    <name evidence="3" type="ORF">BKH20_08170</name>
</gene>
<keyword evidence="2" id="KW-0472">Membrane</keyword>
<feature type="transmembrane region" description="Helical" evidence="2">
    <location>
        <begin position="103"/>
        <end position="123"/>
    </location>
</feature>
<organism evidence="3 4">
    <name type="scientific">Actinomyces oris</name>
    <dbReference type="NCBI Taxonomy" id="544580"/>
    <lineage>
        <taxon>Bacteria</taxon>
        <taxon>Bacillati</taxon>
        <taxon>Actinomycetota</taxon>
        <taxon>Actinomycetes</taxon>
        <taxon>Actinomycetales</taxon>
        <taxon>Actinomycetaceae</taxon>
        <taxon>Actinomyces</taxon>
    </lineage>
</organism>
<dbReference type="EMBL" id="MSKS01000025">
    <property type="protein sequence ID" value="OLO69128.1"/>
    <property type="molecule type" value="Genomic_DNA"/>
</dbReference>
<evidence type="ECO:0000313" key="4">
    <source>
        <dbReference type="Proteomes" id="UP000185963"/>
    </source>
</evidence>
<keyword evidence="2" id="KW-0812">Transmembrane</keyword>
<feature type="transmembrane region" description="Helical" evidence="2">
    <location>
        <begin position="213"/>
        <end position="232"/>
    </location>
</feature>
<reference evidence="3 4" key="1">
    <citation type="submission" date="2016-12" db="EMBL/GenBank/DDBJ databases">
        <title>Genomic comparison of strains in the 'Actinomyces naeslundii' group.</title>
        <authorList>
            <person name="Mughal S.R."/>
            <person name="Do T."/>
            <person name="Gilbert S.C."/>
            <person name="Witherden E.A."/>
            <person name="Didelot X."/>
            <person name="Beighton D."/>
        </authorList>
    </citation>
    <scope>NUCLEOTIDE SEQUENCE [LARGE SCALE GENOMIC DNA]</scope>
    <source>
        <strain evidence="3 4">WE8B-23</strain>
    </source>
</reference>
<comment type="caution">
    <text evidence="3">The sequence shown here is derived from an EMBL/GenBank/DDBJ whole genome shotgun (WGS) entry which is preliminary data.</text>
</comment>
<protein>
    <submittedName>
        <fullName evidence="3">ABC transporter permease</fullName>
    </submittedName>
</protein>
<accession>A0A1Q8WNH7</accession>
<evidence type="ECO:0000313" key="3">
    <source>
        <dbReference type="EMBL" id="OLO69128.1"/>
    </source>
</evidence>
<evidence type="ECO:0000256" key="1">
    <source>
        <dbReference type="SAM" id="MobiDB-lite"/>
    </source>
</evidence>
<keyword evidence="2" id="KW-1133">Transmembrane helix</keyword>
<dbReference type="Pfam" id="PF12730">
    <property type="entry name" value="ABC2_membrane_4"/>
    <property type="match status" value="1"/>
</dbReference>
<dbReference type="OrthoDB" id="3297477at2"/>
<proteinExistence type="predicted"/>
<sequence length="300" mass="31744">MSTHTPVHVSAAPAGPAPVRTAVGTAPADPAPRPAGPRIQSRQTILRSVRAEWIKFWSLRSTWITSFIAIALTVLFGAGLTAASGQSEQYQDMAKDLITQGLAFGQIVVAVLGALIITGEYSSGQIRSSLAAVPKRGQLLASKAVVLAIVSFLLGSLSVFLSWAISKPFIGEHAGSLTDSHYAGYIWGSGLVFAVIALMALGLGFLLRSTAGAITVIVSLLFVVAVPLQLAANKWDWIYKIIGCLPSTVSEAVSDPFQRTTEWGGQGAQFLTHGQAIAVFTAWALIPLIAAWFVFSRRDA</sequence>
<feature type="transmembrane region" description="Helical" evidence="2">
    <location>
        <begin position="185"/>
        <end position="206"/>
    </location>
</feature>
<name>A0A1Q8WNH7_9ACTO</name>